<keyword evidence="3" id="KW-1185">Reference proteome</keyword>
<reference evidence="2 3" key="1">
    <citation type="submission" date="2019-03" db="EMBL/GenBank/DDBJ databases">
        <title>Bradyrhizobium strains diversity isolated from Chamaecrista fasciculata.</title>
        <authorList>
            <person name="Urquiaga M.C.O."/>
            <person name="Hungria M."/>
            <person name="Delamuta J.R.M."/>
        </authorList>
    </citation>
    <scope>NUCLEOTIDE SEQUENCE [LARGE SCALE GENOMIC DNA]</scope>
    <source>
        <strain evidence="2 3">CNPSo 3424</strain>
    </source>
</reference>
<gene>
    <name evidence="2" type="ORF">E4K66_16360</name>
</gene>
<proteinExistence type="predicted"/>
<dbReference type="RefSeq" id="WP_135169618.1">
    <property type="nucleotide sequence ID" value="NZ_SPQU01000007.1"/>
</dbReference>
<dbReference type="EMBL" id="SPQU01000007">
    <property type="protein sequence ID" value="TFV38007.1"/>
    <property type="molecule type" value="Genomic_DNA"/>
</dbReference>
<evidence type="ECO:0000313" key="3">
    <source>
        <dbReference type="Proteomes" id="UP000298225"/>
    </source>
</evidence>
<organism evidence="2 3">
    <name type="scientific">Bradyrhizobium frederickii</name>
    <dbReference type="NCBI Taxonomy" id="2560054"/>
    <lineage>
        <taxon>Bacteria</taxon>
        <taxon>Pseudomonadati</taxon>
        <taxon>Pseudomonadota</taxon>
        <taxon>Alphaproteobacteria</taxon>
        <taxon>Hyphomicrobiales</taxon>
        <taxon>Nitrobacteraceae</taxon>
        <taxon>Bradyrhizobium</taxon>
    </lineage>
</organism>
<evidence type="ECO:0000313" key="2">
    <source>
        <dbReference type="EMBL" id="TFV38007.1"/>
    </source>
</evidence>
<dbReference type="Proteomes" id="UP000298225">
    <property type="component" value="Unassembled WGS sequence"/>
</dbReference>
<feature type="signal peptide" evidence="1">
    <location>
        <begin position="1"/>
        <end position="23"/>
    </location>
</feature>
<name>A0A4Y9L5Q2_9BRAD</name>
<dbReference type="AlphaFoldDB" id="A0A4Y9L5Q2"/>
<feature type="chain" id="PRO_5021476805" evidence="1">
    <location>
        <begin position="24"/>
        <end position="64"/>
    </location>
</feature>
<comment type="caution">
    <text evidence="2">The sequence shown here is derived from an EMBL/GenBank/DDBJ whole genome shotgun (WGS) entry which is preliminary data.</text>
</comment>
<evidence type="ECO:0000256" key="1">
    <source>
        <dbReference type="SAM" id="SignalP"/>
    </source>
</evidence>
<keyword evidence="1" id="KW-0732">Signal</keyword>
<sequence>MLDVRLMTTSLAMLVALMSVALAEPTRDQVRPAAQGAAETRPIRVILPAPWEPATTQAEAPPAK</sequence>
<accession>A0A4Y9L5Q2</accession>
<protein>
    <submittedName>
        <fullName evidence="2">Uncharacterized protein</fullName>
    </submittedName>
</protein>